<evidence type="ECO:0000259" key="11">
    <source>
        <dbReference type="Pfam" id="PF12607"/>
    </source>
</evidence>
<evidence type="ECO:0000313" key="14">
    <source>
        <dbReference type="Proteomes" id="UP000244904"/>
    </source>
</evidence>
<dbReference type="AlphaFoldDB" id="A0A2R8AW92"/>
<keyword evidence="3" id="KW-1003">Cell membrane</keyword>
<gene>
    <name evidence="13" type="ORF">PRI8871_02096</name>
</gene>
<dbReference type="Gene3D" id="2.30.30.60">
    <property type="match status" value="1"/>
</dbReference>
<feature type="transmembrane region" description="Helical" evidence="8">
    <location>
        <begin position="546"/>
        <end position="569"/>
    </location>
</feature>
<feature type="transmembrane region" description="Helical" evidence="8">
    <location>
        <begin position="276"/>
        <end position="295"/>
    </location>
</feature>
<dbReference type="Proteomes" id="UP000244904">
    <property type="component" value="Unassembled WGS sequence"/>
</dbReference>
<accession>A0A2R8AW92</accession>
<evidence type="ECO:0000313" key="13">
    <source>
        <dbReference type="EMBL" id="SPF80293.1"/>
    </source>
</evidence>
<dbReference type="SUPFAM" id="SSF82689">
    <property type="entry name" value="Mechanosensitive channel protein MscS (YggB), C-terminal domain"/>
    <property type="match status" value="1"/>
</dbReference>
<dbReference type="Gene3D" id="1.10.287.1260">
    <property type="match status" value="1"/>
</dbReference>
<dbReference type="SUPFAM" id="SSF50182">
    <property type="entry name" value="Sm-like ribonucleoproteins"/>
    <property type="match status" value="1"/>
</dbReference>
<dbReference type="InterPro" id="IPR010920">
    <property type="entry name" value="LSM_dom_sf"/>
</dbReference>
<dbReference type="InterPro" id="IPR049278">
    <property type="entry name" value="MS_channel_C"/>
</dbReference>
<feature type="domain" description="Mechanosensitive ion channel MscS C-terminal" evidence="12">
    <location>
        <begin position="665"/>
        <end position="748"/>
    </location>
</feature>
<evidence type="ECO:0000256" key="5">
    <source>
        <dbReference type="ARBA" id="ARBA00022989"/>
    </source>
</evidence>
<sequence>MAWFARIAAGLLLALGLTLSAWAQTATPDYATWESTAIRAEEAIEAGRASDSALEELRVEIVVWRDAFTAAQSSNTLRIKTLQDQIAALGEVPEGREEAPDIAERRSALNKQLADLRAPVIRAEEAYLRADGLIGEIDSLIRTRQADRLLALGPTPLNPQYWPAALDALYQSANSMWLELYQAAKTPAKLAVMRSNLPVVMLLLTIALVLGVKGNTWVRRALTGLKGTSVRGGPVWSFLLSLGRIVLPAVAIYLAVFAVKSTGMLGLRTGEMVDLLPVWALAFLVVRWLAEEVLYREDGAALIHLEPVRRVEAVFYAHMMALVTVLRMALYVLATISVFDETVLAVLDFPLLVVLGLMLFRLGLILQSGRPSGDTTEESDSQRFRSQLLHIFGKGLIVVGLLGPILAGIGYGGVGRGMILPMVQTVGVLAVLLVLQRFIGDLYAMIVGDEADARNSLIPVMTGFILILMTLPVLALVWGARVADLTELWTRFHEGFALGETRISPTDFLLVLVLFIVGFLVTRLLQGGLRRTVLPKTRIDAGGRNAIVSGVGYVGIFISAIVAITTAGLDLSSLAIVAGALSVGIGFGLQNIVSNFVSGIILLIERPISEGDWIEVGGQHGHVKTISVRSTRIETFDRTDVIVPNADLVSGTVTNYTRGNSIGRVKVAVGVAYGTDTMRVEKILKNIARDHPMVMMNPEPNVYLMGFGADSVDFEIRAILSDVHQVMQVKSDMNHEIARRFAEEGIEIPFAQRDIWLRNPEALHPKAPVDRGAEIEDTPPTTGVPE</sequence>
<evidence type="ECO:0000256" key="2">
    <source>
        <dbReference type="ARBA" id="ARBA00008017"/>
    </source>
</evidence>
<feature type="domain" description="DUF3772" evidence="11">
    <location>
        <begin position="121"/>
        <end position="177"/>
    </location>
</feature>
<dbReference type="EMBL" id="OMOJ01000003">
    <property type="protein sequence ID" value="SPF80293.1"/>
    <property type="molecule type" value="Genomic_DNA"/>
</dbReference>
<keyword evidence="5 8" id="KW-1133">Transmembrane helix</keyword>
<dbReference type="GO" id="GO:0008381">
    <property type="term" value="F:mechanosensitive monoatomic ion channel activity"/>
    <property type="evidence" value="ECO:0007669"/>
    <property type="project" value="UniProtKB-ARBA"/>
</dbReference>
<evidence type="ECO:0000259" key="12">
    <source>
        <dbReference type="Pfam" id="PF21082"/>
    </source>
</evidence>
<dbReference type="InterPro" id="IPR011066">
    <property type="entry name" value="MscS_channel_C_sf"/>
</dbReference>
<dbReference type="InterPro" id="IPR052702">
    <property type="entry name" value="MscS-like_channel"/>
</dbReference>
<dbReference type="OrthoDB" id="9799209at2"/>
<dbReference type="Pfam" id="PF12607">
    <property type="entry name" value="DUF3772"/>
    <property type="match status" value="1"/>
</dbReference>
<feature type="signal peptide" evidence="9">
    <location>
        <begin position="1"/>
        <end position="23"/>
    </location>
</feature>
<keyword evidence="6 8" id="KW-0472">Membrane</keyword>
<feature type="transmembrane region" description="Helical" evidence="8">
    <location>
        <begin position="456"/>
        <end position="480"/>
    </location>
</feature>
<keyword evidence="4 8" id="KW-0812">Transmembrane</keyword>
<keyword evidence="9" id="KW-0732">Signal</keyword>
<evidence type="ECO:0000256" key="6">
    <source>
        <dbReference type="ARBA" id="ARBA00023136"/>
    </source>
</evidence>
<evidence type="ECO:0000256" key="9">
    <source>
        <dbReference type="SAM" id="SignalP"/>
    </source>
</evidence>
<feature type="transmembrane region" description="Helical" evidence="8">
    <location>
        <begin position="418"/>
        <end position="435"/>
    </location>
</feature>
<dbReference type="InterPro" id="IPR023408">
    <property type="entry name" value="MscS_beta-dom_sf"/>
</dbReference>
<evidence type="ECO:0000259" key="10">
    <source>
        <dbReference type="Pfam" id="PF00924"/>
    </source>
</evidence>
<evidence type="ECO:0000256" key="8">
    <source>
        <dbReference type="SAM" id="Phobius"/>
    </source>
</evidence>
<dbReference type="Pfam" id="PF00924">
    <property type="entry name" value="MS_channel_2nd"/>
    <property type="match status" value="1"/>
</dbReference>
<organism evidence="13 14">
    <name type="scientific">Pseudoprimorskyibacter insulae</name>
    <dbReference type="NCBI Taxonomy" id="1695997"/>
    <lineage>
        <taxon>Bacteria</taxon>
        <taxon>Pseudomonadati</taxon>
        <taxon>Pseudomonadota</taxon>
        <taxon>Alphaproteobacteria</taxon>
        <taxon>Rhodobacterales</taxon>
        <taxon>Paracoccaceae</taxon>
        <taxon>Pseudoprimorskyibacter</taxon>
    </lineage>
</organism>
<dbReference type="Pfam" id="PF21082">
    <property type="entry name" value="MS_channel_3rd"/>
    <property type="match status" value="1"/>
</dbReference>
<evidence type="ECO:0000256" key="1">
    <source>
        <dbReference type="ARBA" id="ARBA00004651"/>
    </source>
</evidence>
<dbReference type="InterPro" id="IPR011014">
    <property type="entry name" value="MscS_channel_TM-2"/>
</dbReference>
<dbReference type="RefSeq" id="WP_108886155.1">
    <property type="nucleotide sequence ID" value="NZ_OMOJ01000003.1"/>
</dbReference>
<feature type="transmembrane region" description="Helical" evidence="8">
    <location>
        <begin position="342"/>
        <end position="360"/>
    </location>
</feature>
<name>A0A2R8AW92_9RHOB</name>
<feature type="transmembrane region" description="Helical" evidence="8">
    <location>
        <begin position="315"/>
        <end position="336"/>
    </location>
</feature>
<dbReference type="InterPro" id="IPR006685">
    <property type="entry name" value="MscS_channel_2nd"/>
</dbReference>
<dbReference type="GO" id="GO:0005886">
    <property type="term" value="C:plasma membrane"/>
    <property type="evidence" value="ECO:0007669"/>
    <property type="project" value="UniProtKB-SubCell"/>
</dbReference>
<evidence type="ECO:0000256" key="4">
    <source>
        <dbReference type="ARBA" id="ARBA00022692"/>
    </source>
</evidence>
<dbReference type="InterPro" id="IPR022249">
    <property type="entry name" value="DUF3772"/>
</dbReference>
<keyword evidence="14" id="KW-1185">Reference proteome</keyword>
<feature type="chain" id="PRO_5015345934" evidence="9">
    <location>
        <begin position="24"/>
        <end position="786"/>
    </location>
</feature>
<comment type="subcellular location">
    <subcellularLocation>
        <location evidence="1">Cell membrane</location>
        <topology evidence="1">Multi-pass membrane protein</topology>
    </subcellularLocation>
</comment>
<evidence type="ECO:0000256" key="3">
    <source>
        <dbReference type="ARBA" id="ARBA00022475"/>
    </source>
</evidence>
<dbReference type="PANTHER" id="PTHR30347:SF1">
    <property type="entry name" value="MECHANOSENSITIVE CHANNEL MSCK"/>
    <property type="match status" value="1"/>
</dbReference>
<feature type="region of interest" description="Disordered" evidence="7">
    <location>
        <begin position="766"/>
        <end position="786"/>
    </location>
</feature>
<feature type="transmembrane region" description="Helical" evidence="8">
    <location>
        <begin position="575"/>
        <end position="604"/>
    </location>
</feature>
<reference evidence="14" key="1">
    <citation type="submission" date="2018-03" db="EMBL/GenBank/DDBJ databases">
        <authorList>
            <person name="Rodrigo-Torres L."/>
            <person name="Arahal R. D."/>
            <person name="Lucena T."/>
        </authorList>
    </citation>
    <scope>NUCLEOTIDE SEQUENCE [LARGE SCALE GENOMIC DNA]</scope>
    <source>
        <strain evidence="14">CECT 8871</strain>
    </source>
</reference>
<comment type="similarity">
    <text evidence="2">Belongs to the MscS (TC 1.A.23) family.</text>
</comment>
<dbReference type="SUPFAM" id="SSF82861">
    <property type="entry name" value="Mechanosensitive channel protein MscS (YggB), transmembrane region"/>
    <property type="match status" value="1"/>
</dbReference>
<feature type="transmembrane region" description="Helical" evidence="8">
    <location>
        <begin position="508"/>
        <end position="525"/>
    </location>
</feature>
<protein>
    <submittedName>
        <fullName evidence="13">Putative MscS family protein.1</fullName>
    </submittedName>
</protein>
<dbReference type="Gene3D" id="3.30.70.100">
    <property type="match status" value="1"/>
</dbReference>
<feature type="transmembrane region" description="Helical" evidence="8">
    <location>
        <begin position="197"/>
        <end position="214"/>
    </location>
</feature>
<feature type="transmembrane region" description="Helical" evidence="8">
    <location>
        <begin position="391"/>
        <end position="412"/>
    </location>
</feature>
<evidence type="ECO:0000256" key="7">
    <source>
        <dbReference type="SAM" id="MobiDB-lite"/>
    </source>
</evidence>
<proteinExistence type="inferred from homology"/>
<feature type="domain" description="Mechanosensitive ion channel MscS" evidence="10">
    <location>
        <begin position="591"/>
        <end position="658"/>
    </location>
</feature>
<feature type="transmembrane region" description="Helical" evidence="8">
    <location>
        <begin position="235"/>
        <end position="256"/>
    </location>
</feature>
<dbReference type="PANTHER" id="PTHR30347">
    <property type="entry name" value="POTASSIUM CHANNEL RELATED"/>
    <property type="match status" value="1"/>
</dbReference>